<dbReference type="Proteomes" id="UP000471152">
    <property type="component" value="Unassembled WGS sequence"/>
</dbReference>
<evidence type="ECO:0000313" key="2">
    <source>
        <dbReference type="EMBL" id="NEN50645.1"/>
    </source>
</evidence>
<gene>
    <name evidence="2" type="ORF">G3R41_06770</name>
    <name evidence="1" type="ORF">GCU67_06770</name>
</gene>
<sequence length="269" mass="27735">MALSARTVGLWSTIPVAMTVSAALLWQVSYAAFSAPTTNPGNSFVAASSWCTEASCRSVLGQGPSFFWRLDEPSGSVAEDQTSNGRTGSYVGGISRGVTAGLSGSSNPAITLDGSTGYVTRSAADALTLPLTIQLRVRSSTDLGGPIVTFGDSQGGNSSTTTAALYFGPNDGVSTGRVYFGVRTATGHVTVNSAYSQADGGWHDFSARIAADGTLSLTYDGNTVTRSATPPTTTTGYWRVGREDLTGWPQAPSVSHLAGSVDEVRVLPS</sequence>
<dbReference type="Gene3D" id="2.60.120.200">
    <property type="match status" value="1"/>
</dbReference>
<protein>
    <submittedName>
        <fullName evidence="1">LamG domain-containing protein</fullName>
    </submittedName>
</protein>
<comment type="caution">
    <text evidence="1">The sequence shown here is derived from an EMBL/GenBank/DDBJ whole genome shotgun (WGS) entry which is preliminary data.</text>
</comment>
<dbReference type="EMBL" id="JAAGWH010000013">
    <property type="protein sequence ID" value="NEK93878.1"/>
    <property type="molecule type" value="Genomic_DNA"/>
</dbReference>
<reference evidence="2 4" key="2">
    <citation type="submission" date="2020-02" db="EMBL/GenBank/DDBJ databases">
        <title>The WGS of Modestobacter muralis DSM 100205.</title>
        <authorList>
            <person name="Jiang Z."/>
        </authorList>
    </citation>
    <scope>NUCLEOTIDE SEQUENCE [LARGE SCALE GENOMIC DNA]</scope>
    <source>
        <strain evidence="2 4">DSM 100205</strain>
    </source>
</reference>
<evidence type="ECO:0000313" key="1">
    <source>
        <dbReference type="EMBL" id="NEK93878.1"/>
    </source>
</evidence>
<proteinExistence type="predicted"/>
<name>A0A6P0EX71_9ACTN</name>
<accession>A0A6P0EX71</accession>
<evidence type="ECO:0000313" key="3">
    <source>
        <dbReference type="Proteomes" id="UP000468828"/>
    </source>
</evidence>
<reference evidence="1 3" key="1">
    <citation type="submission" date="2020-01" db="EMBL/GenBank/DDBJ databases">
        <title>the WGS Modestobacter muralis CPCC 204518.</title>
        <authorList>
            <person name="Jiang Z."/>
        </authorList>
    </citation>
    <scope>NUCLEOTIDE SEQUENCE [LARGE SCALE GENOMIC DNA]</scope>
    <source>
        <strain evidence="1 3">DSM 100205</strain>
    </source>
</reference>
<evidence type="ECO:0000313" key="4">
    <source>
        <dbReference type="Proteomes" id="UP000471152"/>
    </source>
</evidence>
<dbReference type="RefSeq" id="WP_163610267.1">
    <property type="nucleotide sequence ID" value="NZ_JAAGWB010000013.1"/>
</dbReference>
<dbReference type="SUPFAM" id="SSF49899">
    <property type="entry name" value="Concanavalin A-like lectins/glucanases"/>
    <property type="match status" value="1"/>
</dbReference>
<dbReference type="EMBL" id="JAAGWB010000013">
    <property type="protein sequence ID" value="NEN50645.1"/>
    <property type="molecule type" value="Genomic_DNA"/>
</dbReference>
<organism evidence="1 3">
    <name type="scientific">Modestobacter muralis</name>
    <dbReference type="NCBI Taxonomy" id="1608614"/>
    <lineage>
        <taxon>Bacteria</taxon>
        <taxon>Bacillati</taxon>
        <taxon>Actinomycetota</taxon>
        <taxon>Actinomycetes</taxon>
        <taxon>Geodermatophilales</taxon>
        <taxon>Geodermatophilaceae</taxon>
        <taxon>Modestobacter</taxon>
    </lineage>
</organism>
<dbReference type="AlphaFoldDB" id="A0A6P0EX71"/>
<dbReference type="Proteomes" id="UP000468828">
    <property type="component" value="Unassembled WGS sequence"/>
</dbReference>
<dbReference type="InterPro" id="IPR013320">
    <property type="entry name" value="ConA-like_dom_sf"/>
</dbReference>
<keyword evidence="3" id="KW-1185">Reference proteome</keyword>